<dbReference type="EMBL" id="VOIH02000010">
    <property type="protein sequence ID" value="KAF3435344.1"/>
    <property type="molecule type" value="Genomic_DNA"/>
</dbReference>
<gene>
    <name evidence="3" type="ORF">FNV43_RR22431</name>
</gene>
<reference evidence="3" key="1">
    <citation type="submission" date="2020-03" db="EMBL/GenBank/DDBJ databases">
        <title>A high-quality chromosome-level genome assembly of a woody plant with both climbing and erect habits, Rhamnella rubrinervis.</title>
        <authorList>
            <person name="Lu Z."/>
            <person name="Yang Y."/>
            <person name="Zhu X."/>
            <person name="Sun Y."/>
        </authorList>
    </citation>
    <scope>NUCLEOTIDE SEQUENCE</scope>
    <source>
        <strain evidence="3">BYM</strain>
        <tissue evidence="3">Leaf</tissue>
    </source>
</reference>
<evidence type="ECO:0000256" key="1">
    <source>
        <dbReference type="ARBA" id="ARBA00022723"/>
    </source>
</evidence>
<proteinExistence type="predicted"/>
<accession>A0A8K0DW60</accession>
<dbReference type="Proteomes" id="UP000796880">
    <property type="component" value="Unassembled WGS sequence"/>
</dbReference>
<dbReference type="PANTHER" id="PTHR45868">
    <property type="entry name" value="HEAVY METAL-ASSOCIATED ISOPRENYLATED PLANT PROTEIN 33-RELATED"/>
    <property type="match status" value="1"/>
</dbReference>
<keyword evidence="4" id="KW-1185">Reference proteome</keyword>
<evidence type="ECO:0000313" key="3">
    <source>
        <dbReference type="EMBL" id="KAF3435344.1"/>
    </source>
</evidence>
<dbReference type="AlphaFoldDB" id="A0A8K0DW60"/>
<evidence type="ECO:0000313" key="4">
    <source>
        <dbReference type="Proteomes" id="UP000796880"/>
    </source>
</evidence>
<keyword evidence="1" id="KW-0479">Metal-binding</keyword>
<dbReference type="OrthoDB" id="689350at2759"/>
<comment type="caution">
    <text evidence="3">The sequence shown here is derived from an EMBL/GenBank/DDBJ whole genome shotgun (WGS) entry which is preliminary data.</text>
</comment>
<feature type="region of interest" description="Disordered" evidence="2">
    <location>
        <begin position="67"/>
        <end position="91"/>
    </location>
</feature>
<dbReference type="GO" id="GO:0046872">
    <property type="term" value="F:metal ion binding"/>
    <property type="evidence" value="ECO:0007669"/>
    <property type="project" value="UniProtKB-KW"/>
</dbReference>
<evidence type="ECO:0008006" key="5">
    <source>
        <dbReference type="Google" id="ProtNLM"/>
    </source>
</evidence>
<protein>
    <recommendedName>
        <fullName evidence="5">HMA domain-containing protein</fullName>
    </recommendedName>
</protein>
<feature type="compositionally biased region" description="Basic and acidic residues" evidence="2">
    <location>
        <begin position="76"/>
        <end position="91"/>
    </location>
</feature>
<evidence type="ECO:0000256" key="2">
    <source>
        <dbReference type="SAM" id="MobiDB-lite"/>
    </source>
</evidence>
<dbReference type="PANTHER" id="PTHR45868:SF14">
    <property type="entry name" value="OS08G0205500 PROTEIN"/>
    <property type="match status" value="1"/>
</dbReference>
<name>A0A8K0DW60_9ROSA</name>
<sequence>MDISFSLPTDPSCRVENNYVHWSGVLKTEIDPLQPKVTVVGNVDPQILIKKLLKLAGKQAELWNIKGNNEKNGASGRKEEEAKTDENEKSESGGWCIEKAKYAVSSSGTTSSEKFVKEIAAEDNGDKGANSNKYDAKEIIGSGGGIGNYEVSIKKQMHNNINAVPISSNVHEHQVNPIPIVSTQYCYMGAAQVQPPPHTINVQPYYAIPSYYTTEAPPLLQSTSCYAQANCPYYVSQSHPTVFQAPATRAGDYFSDDNTMGCSVM</sequence>
<organism evidence="3 4">
    <name type="scientific">Rhamnella rubrinervis</name>
    <dbReference type="NCBI Taxonomy" id="2594499"/>
    <lineage>
        <taxon>Eukaryota</taxon>
        <taxon>Viridiplantae</taxon>
        <taxon>Streptophyta</taxon>
        <taxon>Embryophyta</taxon>
        <taxon>Tracheophyta</taxon>
        <taxon>Spermatophyta</taxon>
        <taxon>Magnoliopsida</taxon>
        <taxon>eudicotyledons</taxon>
        <taxon>Gunneridae</taxon>
        <taxon>Pentapetalae</taxon>
        <taxon>rosids</taxon>
        <taxon>fabids</taxon>
        <taxon>Rosales</taxon>
        <taxon>Rhamnaceae</taxon>
        <taxon>rhamnoid group</taxon>
        <taxon>Rhamneae</taxon>
        <taxon>Rhamnella</taxon>
    </lineage>
</organism>